<gene>
    <name evidence="2" type="ORF">FDENT_2291</name>
</gene>
<proteinExistence type="predicted"/>
<sequence>MAVPCWEETKDEDKHDEDENDVDHAGRGKRKASASDKKGSPSPGSPRPAKMSATEKTMYDTLRKYTRSMAMTLMDFHDSLPK</sequence>
<comment type="caution">
    <text evidence="2">The sequence shown here is derived from an EMBL/GenBank/DDBJ whole genome shotgun (WGS) entry which is preliminary data.</text>
</comment>
<dbReference type="EMBL" id="JAAOAK010000049">
    <property type="protein sequence ID" value="KAF5693149.1"/>
    <property type="molecule type" value="Genomic_DNA"/>
</dbReference>
<name>A0A8H6CV29_9HYPO</name>
<reference evidence="2 3" key="1">
    <citation type="submission" date="2020-05" db="EMBL/GenBank/DDBJ databases">
        <title>Identification and distribution of gene clusters putatively required for synthesis of sphingolipid metabolism inhibitors in phylogenetically diverse species of the filamentous fungus Fusarium.</title>
        <authorList>
            <person name="Kim H.-S."/>
            <person name="Busman M."/>
            <person name="Brown D.W."/>
            <person name="Divon H."/>
            <person name="Uhlig S."/>
            <person name="Proctor R.H."/>
        </authorList>
    </citation>
    <scope>NUCLEOTIDE SEQUENCE [LARGE SCALE GENOMIC DNA]</scope>
    <source>
        <strain evidence="2 3">NRRL 25311</strain>
    </source>
</reference>
<feature type="region of interest" description="Disordered" evidence="1">
    <location>
        <begin position="1"/>
        <end position="59"/>
    </location>
</feature>
<protein>
    <submittedName>
        <fullName evidence="2">Uncharacterized protein</fullName>
    </submittedName>
</protein>
<evidence type="ECO:0000313" key="3">
    <source>
        <dbReference type="Proteomes" id="UP000562682"/>
    </source>
</evidence>
<evidence type="ECO:0000313" key="2">
    <source>
        <dbReference type="EMBL" id="KAF5693149.1"/>
    </source>
</evidence>
<dbReference type="Proteomes" id="UP000562682">
    <property type="component" value="Unassembled WGS sequence"/>
</dbReference>
<accession>A0A8H6CV29</accession>
<evidence type="ECO:0000256" key="1">
    <source>
        <dbReference type="SAM" id="MobiDB-lite"/>
    </source>
</evidence>
<dbReference type="AlphaFoldDB" id="A0A8H6CV29"/>
<organism evidence="2 3">
    <name type="scientific">Fusarium denticulatum</name>
    <dbReference type="NCBI Taxonomy" id="48507"/>
    <lineage>
        <taxon>Eukaryota</taxon>
        <taxon>Fungi</taxon>
        <taxon>Dikarya</taxon>
        <taxon>Ascomycota</taxon>
        <taxon>Pezizomycotina</taxon>
        <taxon>Sordariomycetes</taxon>
        <taxon>Hypocreomycetidae</taxon>
        <taxon>Hypocreales</taxon>
        <taxon>Nectriaceae</taxon>
        <taxon>Fusarium</taxon>
        <taxon>Fusarium fujikuroi species complex</taxon>
    </lineage>
</organism>
<keyword evidence="3" id="KW-1185">Reference proteome</keyword>